<gene>
    <name evidence="1" type="ORF">HNY73_006499</name>
</gene>
<evidence type="ECO:0000313" key="1">
    <source>
        <dbReference type="EMBL" id="KAF8788455.1"/>
    </source>
</evidence>
<comment type="caution">
    <text evidence="1">The sequence shown here is derived from an EMBL/GenBank/DDBJ whole genome shotgun (WGS) entry which is preliminary data.</text>
</comment>
<keyword evidence="2" id="KW-1185">Reference proteome</keyword>
<name>A0A8T0FDK1_ARGBR</name>
<evidence type="ECO:0000313" key="2">
    <source>
        <dbReference type="Proteomes" id="UP000807504"/>
    </source>
</evidence>
<organism evidence="1 2">
    <name type="scientific">Argiope bruennichi</name>
    <name type="common">Wasp spider</name>
    <name type="synonym">Aranea bruennichi</name>
    <dbReference type="NCBI Taxonomy" id="94029"/>
    <lineage>
        <taxon>Eukaryota</taxon>
        <taxon>Metazoa</taxon>
        <taxon>Ecdysozoa</taxon>
        <taxon>Arthropoda</taxon>
        <taxon>Chelicerata</taxon>
        <taxon>Arachnida</taxon>
        <taxon>Araneae</taxon>
        <taxon>Araneomorphae</taxon>
        <taxon>Entelegynae</taxon>
        <taxon>Araneoidea</taxon>
        <taxon>Araneidae</taxon>
        <taxon>Argiope</taxon>
    </lineage>
</organism>
<dbReference type="AlphaFoldDB" id="A0A8T0FDK1"/>
<dbReference type="Proteomes" id="UP000807504">
    <property type="component" value="Unassembled WGS sequence"/>
</dbReference>
<reference evidence="1" key="2">
    <citation type="submission" date="2020-06" db="EMBL/GenBank/DDBJ databases">
        <authorList>
            <person name="Sheffer M."/>
        </authorList>
    </citation>
    <scope>NUCLEOTIDE SEQUENCE</scope>
</reference>
<protein>
    <submittedName>
        <fullName evidence="1">Uncharacterized protein</fullName>
    </submittedName>
</protein>
<proteinExistence type="predicted"/>
<dbReference type="EMBL" id="JABXBU010000012">
    <property type="protein sequence ID" value="KAF8788455.1"/>
    <property type="molecule type" value="Genomic_DNA"/>
</dbReference>
<accession>A0A8T0FDK1</accession>
<sequence>MTKNEVICCTAKTEKLNVHQVSYTILLPISSAVETWNFERAIQTQCQVLPVSCNLQMTFRKMDENETILCSVALRRTDGLSPPVKVLIRIAFSGSTNPINSPKIWRRPEMRSGDEIRETVDEVVPFGDTSRLPDQNLTAKVSIYIMHCHSDRNLHLPAESLKLSANQKLAEVHKEAPFIISALVPPEEIMTLPVRDGVPPLGSGADTAT</sequence>
<reference evidence="1" key="1">
    <citation type="journal article" date="2020" name="bioRxiv">
        <title>Chromosome-level reference genome of the European wasp spider Argiope bruennichi: a resource for studies on range expansion and evolutionary adaptation.</title>
        <authorList>
            <person name="Sheffer M.M."/>
            <person name="Hoppe A."/>
            <person name="Krehenwinkel H."/>
            <person name="Uhl G."/>
            <person name="Kuss A.W."/>
            <person name="Jensen L."/>
            <person name="Jensen C."/>
            <person name="Gillespie R.G."/>
            <person name="Hoff K.J."/>
            <person name="Prost S."/>
        </authorList>
    </citation>
    <scope>NUCLEOTIDE SEQUENCE</scope>
</reference>